<dbReference type="AlphaFoldDB" id="A0A1S7DV88"/>
<name>A0A1S7DV88_RIEAN</name>
<reference evidence="1 2" key="1">
    <citation type="submission" date="2015-06" db="EMBL/GenBank/DDBJ databases">
        <title>R. anatipestifer strain HXb2 is the most virulent strain so far, and the genome sequence would help us uncover the pathogenesis.</title>
        <authorList>
            <person name="Hu Q."/>
            <person name="Qi J."/>
            <person name="Bo H."/>
            <person name="Liu G."/>
            <person name="Tao M."/>
            <person name="Ding Y."/>
            <person name="Xue Y."/>
        </authorList>
    </citation>
    <scope>NUCLEOTIDE SEQUENCE [LARGE SCALE GENOMIC DNA]</scope>
    <source>
        <strain evidence="1 2">HXb2</strain>
    </source>
</reference>
<proteinExistence type="predicted"/>
<dbReference type="InterPro" id="IPR025636">
    <property type="entry name" value="DUF4294"/>
</dbReference>
<dbReference type="Proteomes" id="UP000189883">
    <property type="component" value="Chromosome"/>
</dbReference>
<dbReference type="EMBL" id="CP011859">
    <property type="protein sequence ID" value="AQY23026.1"/>
    <property type="molecule type" value="Genomic_DNA"/>
</dbReference>
<accession>A0A1S7DV88</accession>
<sequence length="248" mass="29685">MLKNSYFEKVKVMNFKINLLIIFLCIGFMSKAQKDTLVVKALSQYPKELLKKDDYGNYYYYDAKQQAKIYEIEGETVIVLDEVVIPNKPRFNNQLDKNYYFFLSKKLNRVYPLFITALEQYNEINNYTSRLDDKSEKRKYIKAKQEELAQAYEKKLRDLTTSEGRIFAKLMYRATGKSVYDIIKELRGGWNAFWWNVKGNIADVDIKEPYDPYRNRHDEFVESLLQSYWNLGYFAPYEGHKNFKVRKE</sequence>
<protein>
    <recommendedName>
        <fullName evidence="3">DUF4294 domain-containing protein</fullName>
    </recommendedName>
</protein>
<evidence type="ECO:0008006" key="3">
    <source>
        <dbReference type="Google" id="ProtNLM"/>
    </source>
</evidence>
<gene>
    <name evidence="1" type="ORF">AB406_2086</name>
</gene>
<organism evidence="1 2">
    <name type="scientific">Riemerella anatipestifer</name>
    <name type="common">Moraxella anatipestifer</name>
    <dbReference type="NCBI Taxonomy" id="34085"/>
    <lineage>
        <taxon>Bacteria</taxon>
        <taxon>Pseudomonadati</taxon>
        <taxon>Bacteroidota</taxon>
        <taxon>Flavobacteriia</taxon>
        <taxon>Flavobacteriales</taxon>
        <taxon>Weeksellaceae</taxon>
        <taxon>Riemerella</taxon>
    </lineage>
</organism>
<evidence type="ECO:0000313" key="2">
    <source>
        <dbReference type="Proteomes" id="UP000189883"/>
    </source>
</evidence>
<evidence type="ECO:0000313" key="1">
    <source>
        <dbReference type="EMBL" id="AQY23026.1"/>
    </source>
</evidence>
<dbReference type="Pfam" id="PF14127">
    <property type="entry name" value="DUF4294"/>
    <property type="match status" value="1"/>
</dbReference>